<evidence type="ECO:0000313" key="4">
    <source>
        <dbReference type="Proteomes" id="UP000248349"/>
    </source>
</evidence>
<dbReference type="PANTHER" id="PTHR28087:SF1">
    <property type="entry name" value="ATPASE SYNTHESIS PROTEIN 25, MITOCHONDRIAL"/>
    <property type="match status" value="1"/>
</dbReference>
<dbReference type="EMBL" id="KZ821262">
    <property type="protein sequence ID" value="PYH41565.1"/>
    <property type="molecule type" value="Genomic_DNA"/>
</dbReference>
<keyword evidence="1" id="KW-0809">Transit peptide</keyword>
<dbReference type="PANTHER" id="PTHR28087">
    <property type="entry name" value="ATPASE SYNTHESIS PROTEIN 25, MITOCHONDRIAL"/>
    <property type="match status" value="1"/>
</dbReference>
<dbReference type="GO" id="GO:0005743">
    <property type="term" value="C:mitochondrial inner membrane"/>
    <property type="evidence" value="ECO:0007669"/>
    <property type="project" value="UniProtKB-SubCell"/>
</dbReference>
<keyword evidence="1" id="KW-0472">Membrane</keyword>
<comment type="similarity">
    <text evidence="1">Belongs to the ATP25 family.</text>
</comment>
<reference evidence="3 4" key="1">
    <citation type="submission" date="2016-12" db="EMBL/GenBank/DDBJ databases">
        <title>The genomes of Aspergillus section Nigri reveals drivers in fungal speciation.</title>
        <authorList>
            <consortium name="DOE Joint Genome Institute"/>
            <person name="Vesth T.C."/>
            <person name="Nybo J."/>
            <person name="Theobald S."/>
            <person name="Brandl J."/>
            <person name="Frisvad J.C."/>
            <person name="Nielsen K.F."/>
            <person name="Lyhne E.K."/>
            <person name="Kogle M.E."/>
            <person name="Kuo A."/>
            <person name="Riley R."/>
            <person name="Clum A."/>
            <person name="Nolan M."/>
            <person name="Lipzen A."/>
            <person name="Salamov A."/>
            <person name="Henrissat B."/>
            <person name="Wiebenga A."/>
            <person name="De Vries R.P."/>
            <person name="Grigoriev I.V."/>
            <person name="Mortensen U.H."/>
            <person name="Andersen M.R."/>
            <person name="Baker S.E."/>
        </authorList>
    </citation>
    <scope>NUCLEOTIDE SEQUENCE [LARGE SCALE GENOMIC DNA]</scope>
    <source>
        <strain evidence="3 4">JOP 1030-1</strain>
    </source>
</reference>
<dbReference type="OrthoDB" id="107372at2759"/>
<organism evidence="3 4">
    <name type="scientific">Aspergillus saccharolyticus JOP 1030-1</name>
    <dbReference type="NCBI Taxonomy" id="1450539"/>
    <lineage>
        <taxon>Eukaryota</taxon>
        <taxon>Fungi</taxon>
        <taxon>Dikarya</taxon>
        <taxon>Ascomycota</taxon>
        <taxon>Pezizomycotina</taxon>
        <taxon>Eurotiomycetes</taxon>
        <taxon>Eurotiomycetidae</taxon>
        <taxon>Eurotiales</taxon>
        <taxon>Aspergillaceae</taxon>
        <taxon>Aspergillus</taxon>
        <taxon>Aspergillus subgen. Circumdati</taxon>
    </lineage>
</organism>
<dbReference type="GO" id="GO:0048255">
    <property type="term" value="P:mRNA stabilization"/>
    <property type="evidence" value="ECO:0007669"/>
    <property type="project" value="TreeGrafter"/>
</dbReference>
<accession>A0A318Z2S2</accession>
<evidence type="ECO:0000256" key="2">
    <source>
        <dbReference type="SAM" id="MobiDB-lite"/>
    </source>
</evidence>
<protein>
    <recommendedName>
        <fullName evidence="1">ATPase synthesis protein 25</fullName>
    </recommendedName>
</protein>
<dbReference type="Proteomes" id="UP000248349">
    <property type="component" value="Unassembled WGS sequence"/>
</dbReference>
<keyword evidence="1" id="KW-0999">Mitochondrion inner membrane</keyword>
<dbReference type="AlphaFoldDB" id="A0A318Z2S2"/>
<dbReference type="GeneID" id="37077096"/>
<proteinExistence type="inferred from homology"/>
<keyword evidence="4" id="KW-1185">Reference proteome</keyword>
<sequence>MSSFLFRRVWCRPAALYTRRPVTPTTLNRHRPPYPCRIHSYTSSAKGPTSAEHPPESPLTDQLDALLSGNQYEQLSGPNKQKIYDTFAQHTADGGAVPDHLGYYIVSVLLTPRFPGDAEFPDQVPDADKELALRVLDFLSLQGTPVLTMGVFAMLYQAAAFSPPQPSTGTSDTTTTTATNSSKDDLRNNATLRISRIINALHLPYHPDDARTLMTMLFQNEDYESFWKLWRRIPLRGEPRIAEDYLMLFNLHAKLSDQRRVEECVLTWFPMMEREDVSFEALDGEIARAVARCILVVEPYMWQKRAGGETMGLLGKIWDFVVDLVKPELLGGRWRSVR</sequence>
<evidence type="ECO:0000313" key="3">
    <source>
        <dbReference type="EMBL" id="PYH41565.1"/>
    </source>
</evidence>
<dbReference type="STRING" id="1450539.A0A318Z2S2"/>
<dbReference type="RefSeq" id="XP_025427547.1">
    <property type="nucleotide sequence ID" value="XM_025575868.1"/>
</dbReference>
<gene>
    <name evidence="3" type="ORF">BP01DRAFT_360217</name>
</gene>
<feature type="region of interest" description="Disordered" evidence="2">
    <location>
        <begin position="163"/>
        <end position="185"/>
    </location>
</feature>
<dbReference type="GO" id="GO:0140053">
    <property type="term" value="P:mitochondrial gene expression"/>
    <property type="evidence" value="ECO:0007669"/>
    <property type="project" value="UniProtKB-UniRule"/>
</dbReference>
<feature type="region of interest" description="Disordered" evidence="2">
    <location>
        <begin position="39"/>
        <end position="60"/>
    </location>
</feature>
<feature type="compositionally biased region" description="Low complexity" evidence="2">
    <location>
        <begin position="167"/>
        <end position="181"/>
    </location>
</feature>
<keyword evidence="1" id="KW-0496">Mitochondrion</keyword>
<evidence type="ECO:0000256" key="1">
    <source>
        <dbReference type="RuleBase" id="RU367062"/>
    </source>
</evidence>
<comment type="function">
    <text evidence="1">Mitochondrial mRNA stabilization factor.</text>
</comment>
<name>A0A318Z2S2_9EURO</name>
<dbReference type="InterPro" id="IPR040152">
    <property type="entry name" value="Atp25"/>
</dbReference>
<comment type="subcellular location">
    <subcellularLocation>
        <location evidence="1">Mitochondrion inner membrane</location>
        <topology evidence="1">Peripheral membrane protein</topology>
        <orientation evidence="1">Matrix side</orientation>
    </subcellularLocation>
</comment>